<name>A0A8C5U9P7_9PASS</name>
<keyword evidence="3" id="KW-1185">Reference proteome</keyword>
<evidence type="ECO:0008006" key="4">
    <source>
        <dbReference type="Google" id="ProtNLM"/>
    </source>
</evidence>
<reference evidence="2" key="1">
    <citation type="submission" date="2025-08" db="UniProtKB">
        <authorList>
            <consortium name="Ensembl"/>
        </authorList>
    </citation>
    <scope>IDENTIFICATION</scope>
</reference>
<protein>
    <recommendedName>
        <fullName evidence="4">Immunoglobulin V-set domain-containing protein</fullName>
    </recommendedName>
</protein>
<dbReference type="OrthoDB" id="9631130at2759"/>
<dbReference type="SUPFAM" id="SSF48726">
    <property type="entry name" value="Immunoglobulin"/>
    <property type="match status" value="1"/>
</dbReference>
<dbReference type="InterPro" id="IPR036179">
    <property type="entry name" value="Ig-like_dom_sf"/>
</dbReference>
<dbReference type="Proteomes" id="UP000694560">
    <property type="component" value="Unplaced"/>
</dbReference>
<proteinExistence type="predicted"/>
<dbReference type="InterPro" id="IPR013783">
    <property type="entry name" value="Ig-like_fold"/>
</dbReference>
<evidence type="ECO:0000313" key="3">
    <source>
        <dbReference type="Proteomes" id="UP000694560"/>
    </source>
</evidence>
<sequence>MDLCSTIDATHWYRQFPGQPPQLITMAVRGTKPVLDPVGSLWVSEDRKSSALYLARPRRGDAAVYYCALVTRAQEPRLRPGTNQAVPCPCFLWGRHFSPALPQGRSGARVPGKTQPGCVPTGSAEPRGLLCHSCPFSVLTNTCPEGKFRSPHVRTKRGCGRTEYGSTGPANLEFPVTHPGPAASAVQRPDPPHRDRLPSVPCWDSARS</sequence>
<organism evidence="2 3">
    <name type="scientific">Malurus cyaneus samueli</name>
    <dbReference type="NCBI Taxonomy" id="2593467"/>
    <lineage>
        <taxon>Eukaryota</taxon>
        <taxon>Metazoa</taxon>
        <taxon>Chordata</taxon>
        <taxon>Craniata</taxon>
        <taxon>Vertebrata</taxon>
        <taxon>Euteleostomi</taxon>
        <taxon>Archelosauria</taxon>
        <taxon>Archosauria</taxon>
        <taxon>Dinosauria</taxon>
        <taxon>Saurischia</taxon>
        <taxon>Theropoda</taxon>
        <taxon>Coelurosauria</taxon>
        <taxon>Aves</taxon>
        <taxon>Neognathae</taxon>
        <taxon>Neoaves</taxon>
        <taxon>Telluraves</taxon>
        <taxon>Australaves</taxon>
        <taxon>Passeriformes</taxon>
        <taxon>Meliphagoidea</taxon>
        <taxon>Maluridae</taxon>
        <taxon>Malurus</taxon>
    </lineage>
</organism>
<dbReference type="Gene3D" id="2.60.40.10">
    <property type="entry name" value="Immunoglobulins"/>
    <property type="match status" value="1"/>
</dbReference>
<dbReference type="Ensembl" id="ENSMCST00000019317.1">
    <property type="protein sequence ID" value="ENSMCSP00000018844.1"/>
    <property type="gene ID" value="ENSMCSG00000013243.1"/>
</dbReference>
<accession>A0A8C5U9P7</accession>
<evidence type="ECO:0000313" key="2">
    <source>
        <dbReference type="Ensembl" id="ENSMCSP00000018844.1"/>
    </source>
</evidence>
<dbReference type="AlphaFoldDB" id="A0A8C5U9P7"/>
<feature type="region of interest" description="Disordered" evidence="1">
    <location>
        <begin position="151"/>
        <end position="208"/>
    </location>
</feature>
<reference evidence="2" key="2">
    <citation type="submission" date="2025-09" db="UniProtKB">
        <authorList>
            <consortium name="Ensembl"/>
        </authorList>
    </citation>
    <scope>IDENTIFICATION</scope>
</reference>
<evidence type="ECO:0000256" key="1">
    <source>
        <dbReference type="SAM" id="MobiDB-lite"/>
    </source>
</evidence>